<dbReference type="OrthoDB" id="3182339at2759"/>
<dbReference type="RefSeq" id="XP_024726793.1">
    <property type="nucleotide sequence ID" value="XM_024871608.1"/>
</dbReference>
<gene>
    <name evidence="2" type="ORF">K444DRAFT_285301</name>
</gene>
<dbReference type="Proteomes" id="UP000235371">
    <property type="component" value="Unassembled WGS sequence"/>
</dbReference>
<evidence type="ECO:0000259" key="1">
    <source>
        <dbReference type="Pfam" id="PF20255"/>
    </source>
</evidence>
<name>A0A2J6SGL3_9HELO</name>
<protein>
    <recommendedName>
        <fullName evidence="1">DUF6606 domain-containing protein</fullName>
    </recommendedName>
</protein>
<dbReference type="GeneID" id="36579690"/>
<dbReference type="Pfam" id="PF20255">
    <property type="entry name" value="DUF6606"/>
    <property type="match status" value="1"/>
</dbReference>
<dbReference type="InterPro" id="IPR046541">
    <property type="entry name" value="DUF6606"/>
</dbReference>
<evidence type="ECO:0000313" key="3">
    <source>
        <dbReference type="Proteomes" id="UP000235371"/>
    </source>
</evidence>
<dbReference type="EMBL" id="KZ613919">
    <property type="protein sequence ID" value="PMD49889.1"/>
    <property type="molecule type" value="Genomic_DNA"/>
</dbReference>
<feature type="domain" description="DUF6606" evidence="1">
    <location>
        <begin position="16"/>
        <end position="287"/>
    </location>
</feature>
<keyword evidence="3" id="KW-1185">Reference proteome</keyword>
<organism evidence="2 3">
    <name type="scientific">Hyaloscypha bicolor E</name>
    <dbReference type="NCBI Taxonomy" id="1095630"/>
    <lineage>
        <taxon>Eukaryota</taxon>
        <taxon>Fungi</taxon>
        <taxon>Dikarya</taxon>
        <taxon>Ascomycota</taxon>
        <taxon>Pezizomycotina</taxon>
        <taxon>Leotiomycetes</taxon>
        <taxon>Helotiales</taxon>
        <taxon>Hyaloscyphaceae</taxon>
        <taxon>Hyaloscypha</taxon>
        <taxon>Hyaloscypha bicolor</taxon>
    </lineage>
</organism>
<dbReference type="InParanoid" id="A0A2J6SGL3"/>
<dbReference type="AlphaFoldDB" id="A0A2J6SGL3"/>
<accession>A0A2J6SGL3</accession>
<sequence length="546" mass="62192">MSYTMAASPGDFLESLFNHIALPPRLPGRQDTSLGRVERGLVERLLDATVKLSRLPHNDSADEWESLRRSLETCRRVNSGGRLTKISLLTALRELQGRDFIALYITEQNAALIIRLQEDGDSVLFEAFEASPLSEDVLASKNALQWDFPGSAVAIPISEYEKTSFQDELATFLERASTESIKRFAAHTNKAGSFAFESRDTVDPALITQMLMTLLEVNGSRAFPPLLQKRVRDDVCWSDGGEKPWRRCPFWLVLRVAVHRHLSITLGGDVGRIQYKFLICLVLSRFLDECLGQIGLDLAVFLKTKLCRRLVKLEVDKERAPANLSIHYEYWFTALGPDFRRYTNTAAEQISVAWEPFKKRIQRPILTLPKYADPRHLLLSLPSSKDYIQRVLNEPFYRYTAPPFVSLYKLPQDYQLSSTVPKPGTAFANRYFRLSEIETEIELRESFDVSALATDILCEQRCIELATEIENYLSTVGDAYDSNPEQKSVMLITVMELWVGMDACAAKMFSLLKDYNPGIPSDILDDLQIARLKDIQRIHMIREYLS</sequence>
<proteinExistence type="predicted"/>
<reference evidence="2 3" key="1">
    <citation type="submission" date="2016-04" db="EMBL/GenBank/DDBJ databases">
        <title>A degradative enzymes factory behind the ericoid mycorrhizal symbiosis.</title>
        <authorList>
            <consortium name="DOE Joint Genome Institute"/>
            <person name="Martino E."/>
            <person name="Morin E."/>
            <person name="Grelet G."/>
            <person name="Kuo A."/>
            <person name="Kohler A."/>
            <person name="Daghino S."/>
            <person name="Barry K."/>
            <person name="Choi C."/>
            <person name="Cichocki N."/>
            <person name="Clum A."/>
            <person name="Copeland A."/>
            <person name="Hainaut M."/>
            <person name="Haridas S."/>
            <person name="Labutti K."/>
            <person name="Lindquist E."/>
            <person name="Lipzen A."/>
            <person name="Khouja H.-R."/>
            <person name="Murat C."/>
            <person name="Ohm R."/>
            <person name="Olson A."/>
            <person name="Spatafora J."/>
            <person name="Veneault-Fourrey C."/>
            <person name="Henrissat B."/>
            <person name="Grigoriev I."/>
            <person name="Martin F."/>
            <person name="Perotto S."/>
        </authorList>
    </citation>
    <scope>NUCLEOTIDE SEQUENCE [LARGE SCALE GENOMIC DNA]</scope>
    <source>
        <strain evidence="2 3">E</strain>
    </source>
</reference>
<evidence type="ECO:0000313" key="2">
    <source>
        <dbReference type="EMBL" id="PMD49889.1"/>
    </source>
</evidence>